<evidence type="ECO:0000313" key="1">
    <source>
        <dbReference type="EMBL" id="GAJ13683.1"/>
    </source>
</evidence>
<gene>
    <name evidence="1" type="ORF">S12H4_51401</name>
</gene>
<evidence type="ECO:0008006" key="2">
    <source>
        <dbReference type="Google" id="ProtNLM"/>
    </source>
</evidence>
<feature type="non-terminal residue" evidence="1">
    <location>
        <position position="90"/>
    </location>
</feature>
<protein>
    <recommendedName>
        <fullName evidence="2">Creatinase N-terminal domain-containing protein</fullName>
    </recommendedName>
</protein>
<accession>X1U7Z8</accession>
<comment type="caution">
    <text evidence="1">The sequence shown here is derived from an EMBL/GenBank/DDBJ whole genome shotgun (WGS) entry which is preliminary data.</text>
</comment>
<organism evidence="1">
    <name type="scientific">marine sediment metagenome</name>
    <dbReference type="NCBI Taxonomy" id="412755"/>
    <lineage>
        <taxon>unclassified sequences</taxon>
        <taxon>metagenomes</taxon>
        <taxon>ecological metagenomes</taxon>
    </lineage>
</organism>
<dbReference type="EMBL" id="BARW01032480">
    <property type="protein sequence ID" value="GAJ13683.1"/>
    <property type="molecule type" value="Genomic_DNA"/>
</dbReference>
<dbReference type="SUPFAM" id="SSF53092">
    <property type="entry name" value="Creatinase/prolidase N-terminal domain"/>
    <property type="match status" value="1"/>
</dbReference>
<name>X1U7Z8_9ZZZZ</name>
<dbReference type="AlphaFoldDB" id="X1U7Z8"/>
<dbReference type="Gene3D" id="3.40.350.10">
    <property type="entry name" value="Creatinase/prolidase N-terminal domain"/>
    <property type="match status" value="1"/>
</dbReference>
<sequence>MYGKHNVDWQQRVDFTRLRQARIAKAHKMLHKYGIGTAIVFSWDSARYLSNPWSHPYTKHIPWHFVLLVRDAGFPYISVKRGFDDQQVIA</sequence>
<proteinExistence type="predicted"/>
<dbReference type="InterPro" id="IPR029149">
    <property type="entry name" value="Creatin/AminoP/Spt16_N"/>
</dbReference>
<reference evidence="1" key="1">
    <citation type="journal article" date="2014" name="Front. Microbiol.">
        <title>High frequency of phylogenetically diverse reductive dehalogenase-homologous genes in deep subseafloor sedimentary metagenomes.</title>
        <authorList>
            <person name="Kawai M."/>
            <person name="Futagami T."/>
            <person name="Toyoda A."/>
            <person name="Takaki Y."/>
            <person name="Nishi S."/>
            <person name="Hori S."/>
            <person name="Arai W."/>
            <person name="Tsubouchi T."/>
            <person name="Morono Y."/>
            <person name="Uchiyama I."/>
            <person name="Ito T."/>
            <person name="Fujiyama A."/>
            <person name="Inagaki F."/>
            <person name="Takami H."/>
        </authorList>
    </citation>
    <scope>NUCLEOTIDE SEQUENCE</scope>
    <source>
        <strain evidence="1">Expedition CK06-06</strain>
    </source>
</reference>